<feature type="domain" description="Ice-binding protein C-terminal" evidence="1">
    <location>
        <begin position="250"/>
        <end position="272"/>
    </location>
</feature>
<protein>
    <submittedName>
        <fullName evidence="2">PEP-CTERM sorting domain-containing protein</fullName>
    </submittedName>
</protein>
<organism evidence="2 3">
    <name type="scientific">Oceaniferula marina</name>
    <dbReference type="NCBI Taxonomy" id="2748318"/>
    <lineage>
        <taxon>Bacteria</taxon>
        <taxon>Pseudomonadati</taxon>
        <taxon>Verrucomicrobiota</taxon>
        <taxon>Verrucomicrobiia</taxon>
        <taxon>Verrucomicrobiales</taxon>
        <taxon>Verrucomicrobiaceae</taxon>
        <taxon>Oceaniferula</taxon>
    </lineage>
</organism>
<dbReference type="InterPro" id="IPR013424">
    <property type="entry name" value="Ice-binding_C"/>
</dbReference>
<dbReference type="Pfam" id="PF07589">
    <property type="entry name" value="PEP-CTERM"/>
    <property type="match status" value="1"/>
</dbReference>
<accession>A0A851GJ72</accession>
<comment type="caution">
    <text evidence="2">The sequence shown here is derived from an EMBL/GenBank/DDBJ whole genome shotgun (WGS) entry which is preliminary data.</text>
</comment>
<dbReference type="RefSeq" id="WP_178931762.1">
    <property type="nucleotide sequence ID" value="NZ_JACBAZ010000002.1"/>
</dbReference>
<sequence>MKKHCTSTTTSSTARHSKVKLYGSLLSLTCLWSLPQLEAATTYTYDFESLNGSGFLSTNNYGTLLNGQDGWINESGASTSLRVRSGDASFGGNNSLLANSTSTSTRQNNAGFSYLIADSSSFTLSIDVRAGTSRFSRFGLTDSFNKLLFGFGVTGGQWSFTDLNGTTTSGTSVGSASTYKNLLASVDLAANGGNGAISISLADIGSESGTAIAGLQNINMNLGTINGSDMTGLYASMGGFGGMDNISITAVPEPSSATLLGLSGLALILRRKR</sequence>
<dbReference type="AlphaFoldDB" id="A0A851GJ72"/>
<evidence type="ECO:0000313" key="3">
    <source>
        <dbReference type="Proteomes" id="UP000557872"/>
    </source>
</evidence>
<reference evidence="2 3" key="1">
    <citation type="submission" date="2020-07" db="EMBL/GenBank/DDBJ databases">
        <title>Roseicoccus Jingziensis gen. nov., sp. nov., isolated from coastal seawater.</title>
        <authorList>
            <person name="Feng X."/>
        </authorList>
    </citation>
    <scope>NUCLEOTIDE SEQUENCE [LARGE SCALE GENOMIC DNA]</scope>
    <source>
        <strain evidence="2 3">N1E253</strain>
    </source>
</reference>
<keyword evidence="3" id="KW-1185">Reference proteome</keyword>
<dbReference type="Proteomes" id="UP000557872">
    <property type="component" value="Unassembled WGS sequence"/>
</dbReference>
<proteinExistence type="predicted"/>
<dbReference type="EMBL" id="JACBAZ010000002">
    <property type="protein sequence ID" value="NWK55235.1"/>
    <property type="molecule type" value="Genomic_DNA"/>
</dbReference>
<dbReference type="NCBIfam" id="TIGR02595">
    <property type="entry name" value="PEP_CTERM"/>
    <property type="match status" value="1"/>
</dbReference>
<evidence type="ECO:0000259" key="1">
    <source>
        <dbReference type="Pfam" id="PF07589"/>
    </source>
</evidence>
<evidence type="ECO:0000313" key="2">
    <source>
        <dbReference type="EMBL" id="NWK55235.1"/>
    </source>
</evidence>
<name>A0A851GJ72_9BACT</name>
<gene>
    <name evidence="2" type="ORF">HW115_06410</name>
</gene>